<feature type="transmembrane region" description="Helical" evidence="7">
    <location>
        <begin position="417"/>
        <end position="439"/>
    </location>
</feature>
<dbReference type="InterPro" id="IPR005829">
    <property type="entry name" value="Sugar_transporter_CS"/>
</dbReference>
<evidence type="ECO:0000259" key="8">
    <source>
        <dbReference type="PROSITE" id="PS50850"/>
    </source>
</evidence>
<dbReference type="Pfam" id="PF00083">
    <property type="entry name" value="Sugar_tr"/>
    <property type="match status" value="1"/>
</dbReference>
<evidence type="ECO:0000256" key="7">
    <source>
        <dbReference type="SAM" id="Phobius"/>
    </source>
</evidence>
<evidence type="ECO:0000256" key="3">
    <source>
        <dbReference type="ARBA" id="ARBA00022448"/>
    </source>
</evidence>
<evidence type="ECO:0000313" key="11">
    <source>
        <dbReference type="RefSeq" id="XP_028129707.1"/>
    </source>
</evidence>
<evidence type="ECO:0000313" key="9">
    <source>
        <dbReference type="EnsemblMetazoa" id="XP_028129707.1"/>
    </source>
</evidence>
<protein>
    <submittedName>
        <fullName evidence="11">Synaptic vesicle glycoprotein 2A-like</fullName>
    </submittedName>
</protein>
<dbReference type="GeneID" id="114325775"/>
<dbReference type="AlphaFoldDB" id="A0A6P7F4A6"/>
<dbReference type="OrthoDB" id="3936150at2759"/>
<dbReference type="InterPro" id="IPR020846">
    <property type="entry name" value="MFS_dom"/>
</dbReference>
<comment type="similarity">
    <text evidence="2">Belongs to the major facilitator superfamily.</text>
</comment>
<dbReference type="SUPFAM" id="SSF103473">
    <property type="entry name" value="MFS general substrate transporter"/>
    <property type="match status" value="1"/>
</dbReference>
<dbReference type="PANTHER" id="PTHR23511:SF38">
    <property type="entry name" value="SYNAPTIC VESICLE 2-RELATED PROTEIN-LIKE PROTEIN"/>
    <property type="match status" value="1"/>
</dbReference>
<evidence type="ECO:0000256" key="6">
    <source>
        <dbReference type="ARBA" id="ARBA00023136"/>
    </source>
</evidence>
<feature type="transmembrane region" description="Helical" evidence="7">
    <location>
        <begin position="27"/>
        <end position="48"/>
    </location>
</feature>
<proteinExistence type="inferred from homology"/>
<evidence type="ECO:0000256" key="4">
    <source>
        <dbReference type="ARBA" id="ARBA00022692"/>
    </source>
</evidence>
<gene>
    <name evidence="11" type="primary">LOC114325775</name>
</gene>
<feature type="transmembrane region" description="Helical" evidence="7">
    <location>
        <begin position="451"/>
        <end position="473"/>
    </location>
</feature>
<keyword evidence="3" id="KW-0813">Transport</keyword>
<dbReference type="RefSeq" id="XP_028129707.1">
    <property type="nucleotide sequence ID" value="XM_028273906.1"/>
</dbReference>
<accession>A0A6P7F4A6</accession>
<dbReference type="Gene3D" id="1.20.1250.20">
    <property type="entry name" value="MFS general substrate transporter like domains"/>
    <property type="match status" value="1"/>
</dbReference>
<feature type="transmembrane region" description="Helical" evidence="7">
    <location>
        <begin position="189"/>
        <end position="213"/>
    </location>
</feature>
<reference evidence="11" key="1">
    <citation type="submission" date="2025-04" db="UniProtKB">
        <authorList>
            <consortium name="RefSeq"/>
        </authorList>
    </citation>
    <scope>IDENTIFICATION</scope>
    <source>
        <tissue evidence="11">Whole insect</tissue>
    </source>
</reference>
<keyword evidence="6 7" id="KW-0472">Membrane</keyword>
<dbReference type="Proteomes" id="UP001652700">
    <property type="component" value="Unplaced"/>
</dbReference>
<evidence type="ECO:0000256" key="5">
    <source>
        <dbReference type="ARBA" id="ARBA00022989"/>
    </source>
</evidence>
<feature type="domain" description="Major facilitator superfamily (MFS) profile" evidence="8">
    <location>
        <begin position="31"/>
        <end position="503"/>
    </location>
</feature>
<dbReference type="EnsemblMetazoa" id="XM_028273906.2">
    <property type="protein sequence ID" value="XP_028129707.1"/>
    <property type="gene ID" value="LOC114325775"/>
</dbReference>
<dbReference type="InterPro" id="IPR036259">
    <property type="entry name" value="MFS_trans_sf"/>
</dbReference>
<comment type="subcellular location">
    <subcellularLocation>
        <location evidence="1">Membrane</location>
        <topology evidence="1">Multi-pass membrane protein</topology>
    </subcellularLocation>
</comment>
<evidence type="ECO:0000256" key="1">
    <source>
        <dbReference type="ARBA" id="ARBA00004141"/>
    </source>
</evidence>
<keyword evidence="10" id="KW-1185">Reference proteome</keyword>
<feature type="transmembrane region" description="Helical" evidence="7">
    <location>
        <begin position="156"/>
        <end position="177"/>
    </location>
</feature>
<organism evidence="11">
    <name type="scientific">Diabrotica virgifera virgifera</name>
    <name type="common">western corn rootworm</name>
    <dbReference type="NCBI Taxonomy" id="50390"/>
    <lineage>
        <taxon>Eukaryota</taxon>
        <taxon>Metazoa</taxon>
        <taxon>Ecdysozoa</taxon>
        <taxon>Arthropoda</taxon>
        <taxon>Hexapoda</taxon>
        <taxon>Insecta</taxon>
        <taxon>Pterygota</taxon>
        <taxon>Neoptera</taxon>
        <taxon>Endopterygota</taxon>
        <taxon>Coleoptera</taxon>
        <taxon>Polyphaga</taxon>
        <taxon>Cucujiformia</taxon>
        <taxon>Chrysomeloidea</taxon>
        <taxon>Chrysomelidae</taxon>
        <taxon>Galerucinae</taxon>
        <taxon>Diabroticina</taxon>
        <taxon>Diabroticites</taxon>
        <taxon>Diabrotica</taxon>
    </lineage>
</organism>
<feature type="transmembrane region" description="Helical" evidence="7">
    <location>
        <begin position="392"/>
        <end position="411"/>
    </location>
</feature>
<dbReference type="KEGG" id="dvv:114325775"/>
<name>A0A6P7F4A6_DIAVI</name>
<evidence type="ECO:0000256" key="2">
    <source>
        <dbReference type="ARBA" id="ARBA00008335"/>
    </source>
</evidence>
<feature type="transmembrane region" description="Helical" evidence="7">
    <location>
        <begin position="126"/>
        <end position="144"/>
    </location>
</feature>
<feature type="transmembrane region" description="Helical" evidence="7">
    <location>
        <begin position="97"/>
        <end position="114"/>
    </location>
</feature>
<feature type="transmembrane region" description="Helical" evidence="7">
    <location>
        <begin position="479"/>
        <end position="500"/>
    </location>
</feature>
<dbReference type="InterPro" id="IPR005828">
    <property type="entry name" value="MFS_sugar_transport-like"/>
</dbReference>
<dbReference type="PANTHER" id="PTHR23511">
    <property type="entry name" value="SYNAPTIC VESICLE GLYCOPROTEIN 2"/>
    <property type="match status" value="1"/>
</dbReference>
<dbReference type="PROSITE" id="PS00217">
    <property type="entry name" value="SUGAR_TRANSPORT_2"/>
    <property type="match status" value="1"/>
</dbReference>
<evidence type="ECO:0000313" key="10">
    <source>
        <dbReference type="Proteomes" id="UP001652700"/>
    </source>
</evidence>
<dbReference type="GO" id="GO:0022857">
    <property type="term" value="F:transmembrane transporter activity"/>
    <property type="evidence" value="ECO:0007669"/>
    <property type="project" value="InterPro"/>
</dbReference>
<feature type="transmembrane region" description="Helical" evidence="7">
    <location>
        <begin position="362"/>
        <end position="385"/>
    </location>
</feature>
<dbReference type="GO" id="GO:0016020">
    <property type="term" value="C:membrane"/>
    <property type="evidence" value="ECO:0007669"/>
    <property type="project" value="UniProtKB-SubCell"/>
</dbReference>
<keyword evidence="5 7" id="KW-1133">Transmembrane helix</keyword>
<feature type="transmembrane region" description="Helical" evidence="7">
    <location>
        <begin position="298"/>
        <end position="319"/>
    </location>
</feature>
<sequence>MMPKLCRSNSESVTFDEAIILTGYGRFHYEAIAVCSLSIIIVGFQNGISSYIFPPAQCELNLTSLELGFLNVSFLVGGTVSCFLWGLIADNHGRKKVLIFAHICNVIVTMVSAVNPYTATLVSCRFINGFLMGAPGSLMYTYIAEFQPSTHRFRTVCILGLFFIGSWLFLPVIAYLILPVNINYNFKNIFIISPWRVFLLLIAIPEILVCLWLTRLPESPKFYIARGNHKKTLKILKNIYSANSGKSPELFPVKTIICEVYNNVQNSEVMVSGKTARILKEVTNQIRKLFQKPFNTKIFVISAIMFSNMFGLFGLGLWLPELFIKFEKYHLLHPNSSVTIEELSSLPKDRENSCQPSFDQSVIISTVATGSTALIFNGISCLISTRVSSRNITLVLTFLGGISAACIYFLTTSLQNLIVSCIFQATMLTANMSITSIAVELFPTSIGGMAVCFVICAGRIGAAISNVVFAFLMDDYCQLAIFAVASVQIIGGILCFLVPAQKKCAETVKSFEETKLNNFEIAAINNQSI</sequence>
<dbReference type="InParanoid" id="A0A6P7F4A6"/>
<reference evidence="9" key="2">
    <citation type="submission" date="2025-05" db="UniProtKB">
        <authorList>
            <consortium name="EnsemblMetazoa"/>
        </authorList>
    </citation>
    <scope>IDENTIFICATION</scope>
</reference>
<keyword evidence="4 7" id="KW-0812">Transmembrane</keyword>
<feature type="transmembrane region" description="Helical" evidence="7">
    <location>
        <begin position="68"/>
        <end position="88"/>
    </location>
</feature>
<dbReference type="PROSITE" id="PS50850">
    <property type="entry name" value="MFS"/>
    <property type="match status" value="1"/>
</dbReference>